<dbReference type="PANTHER" id="PTHR30146:SF109">
    <property type="entry name" value="HTH-TYPE TRANSCRIPTIONAL REGULATOR GALS"/>
    <property type="match status" value="1"/>
</dbReference>
<evidence type="ECO:0000313" key="10">
    <source>
        <dbReference type="Proteomes" id="UP000642265"/>
    </source>
</evidence>
<keyword evidence="2 7" id="KW-0238">DNA-binding</keyword>
<evidence type="ECO:0000313" key="6">
    <source>
        <dbReference type="EMBL" id="KAB2799212.1"/>
    </source>
</evidence>
<dbReference type="InterPro" id="IPR028082">
    <property type="entry name" value="Peripla_BP_I"/>
</dbReference>
<gene>
    <name evidence="5" type="ORF">F9L04_03925</name>
    <name evidence="6" type="ORF">F9L06_11530</name>
    <name evidence="7" type="ORF">IH622_14645</name>
</gene>
<evidence type="ECO:0000313" key="7">
    <source>
        <dbReference type="EMBL" id="MBE0562041.1"/>
    </source>
</evidence>
<keyword evidence="1" id="KW-0805">Transcription regulation</keyword>
<organism evidence="7 10">
    <name type="scientific">Brucella anthropi</name>
    <name type="common">Ochrobactrum anthropi</name>
    <dbReference type="NCBI Taxonomy" id="529"/>
    <lineage>
        <taxon>Bacteria</taxon>
        <taxon>Pseudomonadati</taxon>
        <taxon>Pseudomonadota</taxon>
        <taxon>Alphaproteobacteria</taxon>
        <taxon>Hyphomicrobiales</taxon>
        <taxon>Brucellaceae</taxon>
        <taxon>Brucella/Ochrobactrum group</taxon>
        <taxon>Brucella</taxon>
    </lineage>
</organism>
<dbReference type="PANTHER" id="PTHR30146">
    <property type="entry name" value="LACI-RELATED TRANSCRIPTIONAL REPRESSOR"/>
    <property type="match status" value="1"/>
</dbReference>
<dbReference type="EMBL" id="WBWX01000003">
    <property type="protein sequence ID" value="KAB2799212.1"/>
    <property type="molecule type" value="Genomic_DNA"/>
</dbReference>
<dbReference type="GO" id="GO:0003700">
    <property type="term" value="F:DNA-binding transcription factor activity"/>
    <property type="evidence" value="ECO:0007669"/>
    <property type="project" value="TreeGrafter"/>
</dbReference>
<dbReference type="SUPFAM" id="SSF53822">
    <property type="entry name" value="Periplasmic binding protein-like I"/>
    <property type="match status" value="1"/>
</dbReference>
<reference evidence="8 9" key="1">
    <citation type="submission" date="2019-09" db="EMBL/GenBank/DDBJ databases">
        <title>Taxonomic organization of the family Brucellaceae based on a phylogenomic approach.</title>
        <authorList>
            <person name="Leclercq S."/>
            <person name="Cloeckaert A."/>
            <person name="Zygmunt M.S."/>
        </authorList>
    </citation>
    <scope>NUCLEOTIDE SEQUENCE [LARGE SCALE GENOMIC DNA]</scope>
    <source>
        <strain evidence="6 8">CCUG 34461</strain>
        <strain evidence="5 9">LMG 3313</strain>
    </source>
</reference>
<dbReference type="CDD" id="cd06278">
    <property type="entry name" value="PBP1_LacI-like"/>
    <property type="match status" value="1"/>
</dbReference>
<dbReference type="Proteomes" id="UP000642265">
    <property type="component" value="Unassembled WGS sequence"/>
</dbReference>
<dbReference type="Proteomes" id="UP000481876">
    <property type="component" value="Unassembled WGS sequence"/>
</dbReference>
<dbReference type="EMBL" id="JACZKO010000038">
    <property type="protein sequence ID" value="MBE0562041.1"/>
    <property type="molecule type" value="Genomic_DNA"/>
</dbReference>
<dbReference type="SMART" id="SM00354">
    <property type="entry name" value="HTH_LACI"/>
    <property type="match status" value="1"/>
</dbReference>
<dbReference type="InterPro" id="IPR010982">
    <property type="entry name" value="Lambda_DNA-bd_dom_sf"/>
</dbReference>
<dbReference type="RefSeq" id="WP_029375971.1">
    <property type="nucleotide sequence ID" value="NZ_CP044971.1"/>
</dbReference>
<evidence type="ECO:0000259" key="4">
    <source>
        <dbReference type="PROSITE" id="PS50932"/>
    </source>
</evidence>
<name>A0A011V7T0_BRUAN</name>
<dbReference type="Gene3D" id="1.10.260.40">
    <property type="entry name" value="lambda repressor-like DNA-binding domains"/>
    <property type="match status" value="1"/>
</dbReference>
<evidence type="ECO:0000256" key="1">
    <source>
        <dbReference type="ARBA" id="ARBA00023015"/>
    </source>
</evidence>
<evidence type="ECO:0000256" key="3">
    <source>
        <dbReference type="ARBA" id="ARBA00023163"/>
    </source>
</evidence>
<feature type="domain" description="HTH lacI-type" evidence="4">
    <location>
        <begin position="20"/>
        <end position="74"/>
    </location>
</feature>
<dbReference type="CDD" id="cd01392">
    <property type="entry name" value="HTH_LacI"/>
    <property type="match status" value="1"/>
</dbReference>
<dbReference type="Pfam" id="PF13377">
    <property type="entry name" value="Peripla_BP_3"/>
    <property type="match status" value="1"/>
</dbReference>
<dbReference type="InterPro" id="IPR046335">
    <property type="entry name" value="LacI/GalR-like_sensor"/>
</dbReference>
<dbReference type="Pfam" id="PF00356">
    <property type="entry name" value="LacI"/>
    <property type="match status" value="1"/>
</dbReference>
<dbReference type="SUPFAM" id="SSF47413">
    <property type="entry name" value="lambda repressor-like DNA-binding domains"/>
    <property type="match status" value="1"/>
</dbReference>
<evidence type="ECO:0000256" key="2">
    <source>
        <dbReference type="ARBA" id="ARBA00023125"/>
    </source>
</evidence>
<comment type="caution">
    <text evidence="7">The sequence shown here is derived from an EMBL/GenBank/DDBJ whole genome shotgun (WGS) entry which is preliminary data.</text>
</comment>
<evidence type="ECO:0000313" key="5">
    <source>
        <dbReference type="EMBL" id="KAB2772731.1"/>
    </source>
</evidence>
<evidence type="ECO:0000313" key="8">
    <source>
        <dbReference type="Proteomes" id="UP000441102"/>
    </source>
</evidence>
<dbReference type="Proteomes" id="UP000441102">
    <property type="component" value="Unassembled WGS sequence"/>
</dbReference>
<sequence>MPDKEMQREQDGADNQPRFISAHEVALEAGVSRSAVSRTFTPGASVSPSTREKVLKAAEKLGYQVNDLARGLLANRSRIVGMIAADPDSPFRSRQIAALSRRLAARGSVPVLIPTGQHGENLSAAHETLLRYRAEATVVLSGMPSSSFVDLAQRNGQTLILVGRTEEGADHIHINNRLAAETAVEIFAARGMKKLGLITSNVGSLNLIEREEAFIAKGKSLGLSVSIQRGDLTDYDGGYGAASLLLGERERVEGVFCVNDLMAFGLMDCARDVFNLSIPDDISVIGFDNVTEARWGAYRLTTFDQNAERLSAEIIRLLDERQAAPNALPQTVVLELPLILRNSVRPLKNERGVRGMPNQ</sequence>
<accession>A0A011V7T0</accession>
<evidence type="ECO:0000313" key="9">
    <source>
        <dbReference type="Proteomes" id="UP000481876"/>
    </source>
</evidence>
<dbReference type="GeneID" id="61315027"/>
<dbReference type="AlphaFoldDB" id="A0A011V7T0"/>
<dbReference type="EMBL" id="WBWS01000003">
    <property type="protein sequence ID" value="KAB2772731.1"/>
    <property type="molecule type" value="Genomic_DNA"/>
</dbReference>
<reference evidence="7" key="3">
    <citation type="submission" date="2020-10" db="EMBL/GenBank/DDBJ databases">
        <title>Enrichment of novel Verrucomicrobia, Bacteroidetes and Krumholzibacteria in an oxygen-limited, methane- and iron-fed bioreactor inoculated with Bothnian Sea sediments.</title>
        <authorList>
            <person name="Martins P.D."/>
            <person name="de Jong A."/>
            <person name="Lenstra W.K."/>
            <person name="van Helmond N.A.G.M."/>
            <person name="Slomp C.P."/>
            <person name="Jetten M.S.M."/>
            <person name="Welte C.U."/>
            <person name="Rasigraf O."/>
        </authorList>
    </citation>
    <scope>NUCLEOTIDE SEQUENCE</scope>
    <source>
        <strain evidence="7">MAG47</strain>
    </source>
</reference>
<dbReference type="Gene3D" id="3.40.50.2300">
    <property type="match status" value="2"/>
</dbReference>
<dbReference type="PROSITE" id="PS50932">
    <property type="entry name" value="HTH_LACI_2"/>
    <property type="match status" value="1"/>
</dbReference>
<dbReference type="InterPro" id="IPR000843">
    <property type="entry name" value="HTH_LacI"/>
</dbReference>
<keyword evidence="3" id="KW-0804">Transcription</keyword>
<proteinExistence type="predicted"/>
<dbReference type="GO" id="GO:0000976">
    <property type="term" value="F:transcription cis-regulatory region binding"/>
    <property type="evidence" value="ECO:0007669"/>
    <property type="project" value="TreeGrafter"/>
</dbReference>
<reference evidence="7" key="2">
    <citation type="submission" date="2020-09" db="EMBL/GenBank/DDBJ databases">
        <authorList>
            <person name="Dalcin Martins P."/>
        </authorList>
    </citation>
    <scope>NUCLEOTIDE SEQUENCE</scope>
    <source>
        <strain evidence="7">MAG47</strain>
    </source>
</reference>
<protein>
    <submittedName>
        <fullName evidence="7">LacI family DNA-binding transcriptional regulator</fullName>
    </submittedName>
</protein>